<proteinExistence type="predicted"/>
<evidence type="ECO:0008006" key="3">
    <source>
        <dbReference type="Google" id="ProtNLM"/>
    </source>
</evidence>
<dbReference type="InterPro" id="IPR032675">
    <property type="entry name" value="LRR_dom_sf"/>
</dbReference>
<keyword evidence="2" id="KW-1185">Reference proteome</keyword>
<comment type="caution">
    <text evidence="1">The sequence shown here is derived from an EMBL/GenBank/DDBJ whole genome shotgun (WGS) entry which is preliminary data.</text>
</comment>
<name>A0ABR4P7Y1_9HELO</name>
<sequence>MTVSTLRQQCRNLQCLSIAYPKDIEEILGTAFEYAVERRDGFNELRPLFANQDISSFANLNYLEVHEIHGYVVKMRGGIIRALLQSPNLQTLSLSFNSETLVRLHKDDSATQYLDFLTNFVTEYKNDGGQPLKLSKLVLGLGILLWEDEEQAPASYLKNLTDLTSLEDVYVSNEGNDTALCFEEPDGVAWWTFTPSVCPNLRILRFHTMSDTFESWLQDLDPGYLSQIQMESSRGCELPKFDQILKGNGSTLSALTISYADDSVDYGEFTSLKFPTLQALSIGLWPITEDVEASFLNWIEGMTCLEQLSFREVDPHPERNSAYYEDLGFKIALRNNRLIYLTLGESAWRIWHDAEAGGESSCCLEKLDRFEEREIEASQKRSSHGIF</sequence>
<gene>
    <name evidence="1" type="ORF">PVAG01_09642</name>
</gene>
<dbReference type="Proteomes" id="UP001629113">
    <property type="component" value="Unassembled WGS sequence"/>
</dbReference>
<accession>A0ABR4P7Y1</accession>
<evidence type="ECO:0000313" key="1">
    <source>
        <dbReference type="EMBL" id="KAL3419420.1"/>
    </source>
</evidence>
<dbReference type="EMBL" id="JBFCZG010000008">
    <property type="protein sequence ID" value="KAL3419420.1"/>
    <property type="molecule type" value="Genomic_DNA"/>
</dbReference>
<reference evidence="1 2" key="1">
    <citation type="submission" date="2024-06" db="EMBL/GenBank/DDBJ databases">
        <title>Complete genome of Phlyctema vagabunda strain 19-DSS-EL-015.</title>
        <authorList>
            <person name="Fiorenzani C."/>
        </authorList>
    </citation>
    <scope>NUCLEOTIDE SEQUENCE [LARGE SCALE GENOMIC DNA]</scope>
    <source>
        <strain evidence="1 2">19-DSS-EL-015</strain>
    </source>
</reference>
<dbReference type="SUPFAM" id="SSF52047">
    <property type="entry name" value="RNI-like"/>
    <property type="match status" value="1"/>
</dbReference>
<organism evidence="1 2">
    <name type="scientific">Phlyctema vagabunda</name>
    <dbReference type="NCBI Taxonomy" id="108571"/>
    <lineage>
        <taxon>Eukaryota</taxon>
        <taxon>Fungi</taxon>
        <taxon>Dikarya</taxon>
        <taxon>Ascomycota</taxon>
        <taxon>Pezizomycotina</taxon>
        <taxon>Leotiomycetes</taxon>
        <taxon>Helotiales</taxon>
        <taxon>Dermateaceae</taxon>
        <taxon>Phlyctema</taxon>
    </lineage>
</organism>
<evidence type="ECO:0000313" key="2">
    <source>
        <dbReference type="Proteomes" id="UP001629113"/>
    </source>
</evidence>
<protein>
    <recommendedName>
        <fullName evidence="3">F-box protein</fullName>
    </recommendedName>
</protein>
<dbReference type="Gene3D" id="3.80.10.10">
    <property type="entry name" value="Ribonuclease Inhibitor"/>
    <property type="match status" value="1"/>
</dbReference>